<accession>A0ABD2IAH5</accession>
<reference evidence="4 5" key="1">
    <citation type="submission" date="2024-10" db="EMBL/GenBank/DDBJ databases">
        <authorList>
            <person name="Kim D."/>
        </authorList>
    </citation>
    <scope>NUCLEOTIDE SEQUENCE [LARGE SCALE GENOMIC DNA]</scope>
    <source>
        <strain evidence="4">Taebaek</strain>
    </source>
</reference>
<feature type="domain" description="Protein kinase" evidence="2">
    <location>
        <begin position="1"/>
        <end position="253"/>
    </location>
</feature>
<dbReference type="AlphaFoldDB" id="A0ABD2IAH5"/>
<dbReference type="InterPro" id="IPR035969">
    <property type="entry name" value="Rab-GAP_TBC_sf"/>
</dbReference>
<dbReference type="PROSITE" id="PS50086">
    <property type="entry name" value="TBC_RABGAP"/>
    <property type="match status" value="1"/>
</dbReference>
<dbReference type="GO" id="GO:0005096">
    <property type="term" value="F:GTPase activator activity"/>
    <property type="evidence" value="ECO:0007669"/>
    <property type="project" value="UniProtKB-KW"/>
</dbReference>
<evidence type="ECO:0000259" key="2">
    <source>
        <dbReference type="PROSITE" id="PS50011"/>
    </source>
</evidence>
<sequence>MLGKTFATTIAITIAAFRRSFMKFGAVVLVGNEAQTDNCSSWCSALLGRLASIASLSHDNLCRYLELIKCQTISNGVIIMSEHHSVEYCRIQNGEMVKISPEMRISIAVQLCSAIDFCHSNSIVIGAISTENVLFCMSNNERVKVKLSHFGLYYISNDSDDIKEAICPPMYFAPECVLNRREKLSFCTDIWSFGILLVEIFTGWQFAKIWSRKQVVSVLRSIIFKTKMGSCLENLLDSVEVSRPTFKESRQFLKNVLYSVPFDCLQIAPVDRPDSTTLLKVLEDENRRGENEMTKDIATNDETIDSIKERIRNESELAKFGFNGQTINEMFFLWKLCGSSVESILIRNGVIKNRPPVLTLPRLVTDDLQLYGNETARKFTLSLNVAELPLSNLFERFNAIPRDDLHLSMELMSICGREGKWKEPSPTVEDSVQSLVVRERDIAYQFKRMRLFRRLLSAFPFKSDLFRFECQKDIPPVYRGAIWATLLGVLPTSSADDGSNPRDEFYNIDTFSEHSADRQLQVDIPRCHQYDELMASPMAHHRMKLLIKALLISRQDDDFVYWQGLDSLSAPFLILHFNDLSTAFRCLNAFIERYLRGFFLRDNSTVIRNYLAEFMRMLEFVDSELFTHLISLDFLPELFAIPWFLTCFAHVLPLHKLFHLWDSLLLADSYFPLFIGVAILTQLRSRLISVSFNEAILLFSDLPDLPIDEIVQIAKIHYAKWLSTSDGQNT</sequence>
<dbReference type="SUPFAM" id="SSF56112">
    <property type="entry name" value="Protein kinase-like (PK-like)"/>
    <property type="match status" value="1"/>
</dbReference>
<dbReference type="FunFam" id="1.10.8.270:FF:000044">
    <property type="entry name" value="TBC Kinase homolog"/>
    <property type="match status" value="1"/>
</dbReference>
<comment type="caution">
    <text evidence="4">The sequence shown here is derived from an EMBL/GenBank/DDBJ whole genome shotgun (WGS) entry which is preliminary data.</text>
</comment>
<organism evidence="4 5">
    <name type="scientific">Heterodera schachtii</name>
    <name type="common">Sugarbeet cyst nematode worm</name>
    <name type="synonym">Tylenchus schachtii</name>
    <dbReference type="NCBI Taxonomy" id="97005"/>
    <lineage>
        <taxon>Eukaryota</taxon>
        <taxon>Metazoa</taxon>
        <taxon>Ecdysozoa</taxon>
        <taxon>Nematoda</taxon>
        <taxon>Chromadorea</taxon>
        <taxon>Rhabditida</taxon>
        <taxon>Tylenchina</taxon>
        <taxon>Tylenchomorpha</taxon>
        <taxon>Tylenchoidea</taxon>
        <taxon>Heteroderidae</taxon>
        <taxon>Heteroderinae</taxon>
        <taxon>Heterodera</taxon>
    </lineage>
</organism>
<dbReference type="PANTHER" id="PTHR22957">
    <property type="entry name" value="TBC1 DOMAIN FAMILY MEMBER GTPASE-ACTIVATING PROTEIN"/>
    <property type="match status" value="1"/>
</dbReference>
<evidence type="ECO:0000256" key="1">
    <source>
        <dbReference type="ARBA" id="ARBA00022468"/>
    </source>
</evidence>
<evidence type="ECO:0000313" key="5">
    <source>
        <dbReference type="Proteomes" id="UP001620645"/>
    </source>
</evidence>
<dbReference type="Gene3D" id="1.10.8.270">
    <property type="entry name" value="putative rabgap domain of human tbc1 domain family member 14 like domains"/>
    <property type="match status" value="1"/>
</dbReference>
<evidence type="ECO:0000313" key="4">
    <source>
        <dbReference type="EMBL" id="KAL3076281.1"/>
    </source>
</evidence>
<name>A0ABD2IAH5_HETSC</name>
<protein>
    <recommendedName>
        <fullName evidence="6">TBC domain-containing protein kinase-like protein</fullName>
    </recommendedName>
</protein>
<dbReference type="InterPro" id="IPR000719">
    <property type="entry name" value="Prot_kinase_dom"/>
</dbReference>
<dbReference type="Pfam" id="PF00566">
    <property type="entry name" value="RabGAP-TBC"/>
    <property type="match status" value="1"/>
</dbReference>
<dbReference type="Gene3D" id="1.10.472.80">
    <property type="entry name" value="Ypt/Rab-GAP domain of gyp1p, domain 3"/>
    <property type="match status" value="1"/>
</dbReference>
<keyword evidence="1" id="KW-0343">GTPase activation</keyword>
<dbReference type="EMBL" id="JBICCN010000338">
    <property type="protein sequence ID" value="KAL3076281.1"/>
    <property type="molecule type" value="Genomic_DNA"/>
</dbReference>
<evidence type="ECO:0000259" key="3">
    <source>
        <dbReference type="PROSITE" id="PS50086"/>
    </source>
</evidence>
<proteinExistence type="predicted"/>
<evidence type="ECO:0008006" key="6">
    <source>
        <dbReference type="Google" id="ProtNLM"/>
    </source>
</evidence>
<dbReference type="SUPFAM" id="SSF47923">
    <property type="entry name" value="Ypt/Rab-GAP domain of gyp1p"/>
    <property type="match status" value="2"/>
</dbReference>
<dbReference type="Pfam" id="PF00069">
    <property type="entry name" value="Pkinase"/>
    <property type="match status" value="1"/>
</dbReference>
<dbReference type="PANTHER" id="PTHR22957:SF168">
    <property type="entry name" value="TBC DOMAIN-CONTAINING PROTEIN KINASE-LIKE PROTEIN"/>
    <property type="match status" value="1"/>
</dbReference>
<dbReference type="InterPro" id="IPR000195">
    <property type="entry name" value="Rab-GAP-TBC_dom"/>
</dbReference>
<dbReference type="Proteomes" id="UP001620645">
    <property type="component" value="Unassembled WGS sequence"/>
</dbReference>
<feature type="domain" description="Rab-GAP TBC" evidence="3">
    <location>
        <begin position="473"/>
        <end position="668"/>
    </location>
</feature>
<gene>
    <name evidence="4" type="ORF">niasHS_013552</name>
</gene>
<dbReference type="InterPro" id="IPR011009">
    <property type="entry name" value="Kinase-like_dom_sf"/>
</dbReference>
<keyword evidence="5" id="KW-1185">Reference proteome</keyword>
<dbReference type="SMART" id="SM00164">
    <property type="entry name" value="TBC"/>
    <property type="match status" value="1"/>
</dbReference>
<dbReference type="Gene3D" id="1.10.510.10">
    <property type="entry name" value="Transferase(Phosphotransferase) domain 1"/>
    <property type="match status" value="1"/>
</dbReference>
<dbReference type="PROSITE" id="PS50011">
    <property type="entry name" value="PROTEIN_KINASE_DOM"/>
    <property type="match status" value="1"/>
</dbReference>